<sequence>MKHCNPFLTIATILLLSGISHAGWFSNSPTEVVKGSTLNLNETTTIGQAFDGAFDSPAWQDFTTDKGQAVVEFSGRISEATHQAAVKMLGEYYSAYDLYRFCMANGDYSDFKGDESDMGQLITHFMNTQWWPVGAACTVQFLMNVDGESFQVGAMESTAWRGIPETTILEIIYQ</sequence>
<dbReference type="EMBL" id="AP021874">
    <property type="protein sequence ID" value="BBO69101.1"/>
    <property type="molecule type" value="Genomic_DNA"/>
</dbReference>
<feature type="chain" id="PRO_5024462559" evidence="1">
    <location>
        <begin position="23"/>
        <end position="174"/>
    </location>
</feature>
<dbReference type="OrthoDB" id="6401829at2"/>
<dbReference type="AlphaFoldDB" id="A0A5K7YQ64"/>
<evidence type="ECO:0000313" key="2">
    <source>
        <dbReference type="EMBL" id="BBO69101.1"/>
    </source>
</evidence>
<evidence type="ECO:0000256" key="1">
    <source>
        <dbReference type="SAM" id="SignalP"/>
    </source>
</evidence>
<proteinExistence type="predicted"/>
<dbReference type="KEGG" id="dalk:DSCA_30310"/>
<dbReference type="Proteomes" id="UP000427906">
    <property type="component" value="Chromosome"/>
</dbReference>
<accession>A0A5K7YQ64</accession>
<evidence type="ECO:0000313" key="3">
    <source>
        <dbReference type="Proteomes" id="UP000427906"/>
    </source>
</evidence>
<keyword evidence="3" id="KW-1185">Reference proteome</keyword>
<dbReference type="RefSeq" id="WP_155317180.1">
    <property type="nucleotide sequence ID" value="NZ_AP021874.1"/>
</dbReference>
<reference evidence="2 3" key="1">
    <citation type="submission" date="2019-11" db="EMBL/GenBank/DDBJ databases">
        <title>Comparative genomics of hydrocarbon-degrading Desulfosarcina strains.</title>
        <authorList>
            <person name="Watanabe M."/>
            <person name="Kojima H."/>
            <person name="Fukui M."/>
        </authorList>
    </citation>
    <scope>NUCLEOTIDE SEQUENCE [LARGE SCALE GENOMIC DNA]</scope>
    <source>
        <strain evidence="2 3">PL12</strain>
    </source>
</reference>
<gene>
    <name evidence="2" type="ORF">DSCA_30310</name>
</gene>
<protein>
    <submittedName>
        <fullName evidence="2">Uncharacterized protein</fullName>
    </submittedName>
</protein>
<organism evidence="2 3">
    <name type="scientific">Desulfosarcina alkanivorans</name>
    <dbReference type="NCBI Taxonomy" id="571177"/>
    <lineage>
        <taxon>Bacteria</taxon>
        <taxon>Pseudomonadati</taxon>
        <taxon>Thermodesulfobacteriota</taxon>
        <taxon>Desulfobacteria</taxon>
        <taxon>Desulfobacterales</taxon>
        <taxon>Desulfosarcinaceae</taxon>
        <taxon>Desulfosarcina</taxon>
    </lineage>
</organism>
<keyword evidence="1" id="KW-0732">Signal</keyword>
<name>A0A5K7YQ64_9BACT</name>
<feature type="signal peptide" evidence="1">
    <location>
        <begin position="1"/>
        <end position="22"/>
    </location>
</feature>